<organism evidence="1 2">
    <name type="scientific">Cytospora leucostoma</name>
    <dbReference type="NCBI Taxonomy" id="1230097"/>
    <lineage>
        <taxon>Eukaryota</taxon>
        <taxon>Fungi</taxon>
        <taxon>Dikarya</taxon>
        <taxon>Ascomycota</taxon>
        <taxon>Pezizomycotina</taxon>
        <taxon>Sordariomycetes</taxon>
        <taxon>Sordariomycetidae</taxon>
        <taxon>Diaporthales</taxon>
        <taxon>Cytosporaceae</taxon>
        <taxon>Cytospora</taxon>
    </lineage>
</organism>
<proteinExistence type="predicted"/>
<dbReference type="EMBL" id="LKEB01000064">
    <property type="protein sequence ID" value="ROV97507.1"/>
    <property type="molecule type" value="Genomic_DNA"/>
</dbReference>
<comment type="caution">
    <text evidence="1">The sequence shown here is derived from an EMBL/GenBank/DDBJ whole genome shotgun (WGS) entry which is preliminary data.</text>
</comment>
<dbReference type="Proteomes" id="UP000285146">
    <property type="component" value="Unassembled WGS sequence"/>
</dbReference>
<accession>A0A423W2H3</accession>
<evidence type="ECO:0000313" key="1">
    <source>
        <dbReference type="EMBL" id="ROV97507.1"/>
    </source>
</evidence>
<name>A0A423W2H3_9PEZI</name>
<protein>
    <submittedName>
        <fullName evidence="1">Uncharacterized protein</fullName>
    </submittedName>
</protein>
<dbReference type="InParanoid" id="A0A423W2H3"/>
<evidence type="ECO:0000313" key="2">
    <source>
        <dbReference type="Proteomes" id="UP000285146"/>
    </source>
</evidence>
<reference evidence="1 2" key="1">
    <citation type="submission" date="2015-09" db="EMBL/GenBank/DDBJ databases">
        <title>Host preference determinants of Valsa canker pathogens revealed by comparative genomics.</title>
        <authorList>
            <person name="Yin Z."/>
            <person name="Huang L."/>
        </authorList>
    </citation>
    <scope>NUCLEOTIDE SEQUENCE [LARGE SCALE GENOMIC DNA]</scope>
    <source>
        <strain evidence="1 2">SXYLt</strain>
    </source>
</reference>
<gene>
    <name evidence="1" type="ORF">VPNG_08711</name>
</gene>
<sequence>MDMDACVTKEEKEKGPKAPLRPCTMLLESCGRGGIGTWNAINNDVSAECPAPQWRYPISPAAEPPRIKADVTPSRSVNFAYSLARNLKDASRSYILASGRLSAPYQVCARLQAEHRRRK</sequence>
<dbReference type="AlphaFoldDB" id="A0A423W2H3"/>
<keyword evidence="2" id="KW-1185">Reference proteome</keyword>